<evidence type="ECO:0000256" key="3">
    <source>
        <dbReference type="SAM" id="SignalP"/>
    </source>
</evidence>
<keyword evidence="1" id="KW-0175">Coiled coil</keyword>
<dbReference type="STRING" id="498292.SAMN05660845_0381"/>
<feature type="region of interest" description="Disordered" evidence="2">
    <location>
        <begin position="121"/>
        <end position="152"/>
    </location>
</feature>
<dbReference type="Gene3D" id="1.20.120.1490">
    <property type="match status" value="1"/>
</dbReference>
<dbReference type="OrthoDB" id="956918at2"/>
<feature type="signal peptide" evidence="3">
    <location>
        <begin position="1"/>
        <end position="20"/>
    </location>
</feature>
<protein>
    <recommendedName>
        <fullName evidence="6">LTXXQ motif family protein</fullName>
    </recommendedName>
</protein>
<gene>
    <name evidence="4" type="ORF">SAMN05660845_0381</name>
</gene>
<dbReference type="AlphaFoldDB" id="A0A1I0VGF1"/>
<evidence type="ECO:0000313" key="4">
    <source>
        <dbReference type="EMBL" id="SFA75382.1"/>
    </source>
</evidence>
<sequence>MKKLIFTLALITSLSFAAIAQEKESGKRNATEKLSAEQRNALHLKEMTLDLDLTASQQKEIAPIIAEQTTKMEAKRNEMKAKKEAKKSLTANEKFEMKNKSLDNQIEMKAKMKKILNAEQMEKWEANKGKRKDQMNKIKRQHRNKTKGEVSK</sequence>
<evidence type="ECO:0000256" key="2">
    <source>
        <dbReference type="SAM" id="MobiDB-lite"/>
    </source>
</evidence>
<proteinExistence type="predicted"/>
<keyword evidence="3" id="KW-0732">Signal</keyword>
<evidence type="ECO:0000256" key="1">
    <source>
        <dbReference type="SAM" id="Coils"/>
    </source>
</evidence>
<name>A0A1I0VGF1_9FLAO</name>
<feature type="coiled-coil region" evidence="1">
    <location>
        <begin position="65"/>
        <end position="92"/>
    </location>
</feature>
<dbReference type="Proteomes" id="UP000199604">
    <property type="component" value="Unassembled WGS sequence"/>
</dbReference>
<feature type="compositionally biased region" description="Basic and acidic residues" evidence="2">
    <location>
        <begin position="121"/>
        <end position="136"/>
    </location>
</feature>
<feature type="chain" id="PRO_5011435184" description="LTXXQ motif family protein" evidence="3">
    <location>
        <begin position="21"/>
        <end position="152"/>
    </location>
</feature>
<evidence type="ECO:0000313" key="5">
    <source>
        <dbReference type="Proteomes" id="UP000199604"/>
    </source>
</evidence>
<reference evidence="5" key="1">
    <citation type="submission" date="2016-10" db="EMBL/GenBank/DDBJ databases">
        <authorList>
            <person name="Varghese N."/>
            <person name="Submissions S."/>
        </authorList>
    </citation>
    <scope>NUCLEOTIDE SEQUENCE [LARGE SCALE GENOMIC DNA]</scope>
    <source>
        <strain evidence="5">DSM 21789</strain>
    </source>
</reference>
<dbReference type="EMBL" id="FOJT01000001">
    <property type="protein sequence ID" value="SFA75382.1"/>
    <property type="molecule type" value="Genomic_DNA"/>
</dbReference>
<keyword evidence="5" id="KW-1185">Reference proteome</keyword>
<evidence type="ECO:0008006" key="6">
    <source>
        <dbReference type="Google" id="ProtNLM"/>
    </source>
</evidence>
<accession>A0A1I0VGF1</accession>
<organism evidence="4 5">
    <name type="scientific">Flavobacterium swingsii</name>
    <dbReference type="NCBI Taxonomy" id="498292"/>
    <lineage>
        <taxon>Bacteria</taxon>
        <taxon>Pseudomonadati</taxon>
        <taxon>Bacteroidota</taxon>
        <taxon>Flavobacteriia</taxon>
        <taxon>Flavobacteriales</taxon>
        <taxon>Flavobacteriaceae</taxon>
        <taxon>Flavobacterium</taxon>
    </lineage>
</organism>
<dbReference type="RefSeq" id="WP_091473357.1">
    <property type="nucleotide sequence ID" value="NZ_FOJT01000001.1"/>
</dbReference>